<accession>A0A4U5PH30</accession>
<dbReference type="EMBL" id="AZBU02000002">
    <property type="protein sequence ID" value="TKR95810.1"/>
    <property type="molecule type" value="Genomic_DNA"/>
</dbReference>
<protein>
    <submittedName>
        <fullName evidence="2">Uncharacterized protein</fullName>
    </submittedName>
</protein>
<feature type="transmembrane region" description="Helical" evidence="1">
    <location>
        <begin position="147"/>
        <end position="168"/>
    </location>
</feature>
<gene>
    <name evidence="2" type="ORF">L596_009930</name>
</gene>
<evidence type="ECO:0000313" key="3">
    <source>
        <dbReference type="Proteomes" id="UP000298663"/>
    </source>
</evidence>
<proteinExistence type="predicted"/>
<comment type="caution">
    <text evidence="2">The sequence shown here is derived from an EMBL/GenBank/DDBJ whole genome shotgun (WGS) entry which is preliminary data.</text>
</comment>
<reference evidence="2 3" key="2">
    <citation type="journal article" date="2019" name="G3 (Bethesda)">
        <title>Hybrid Assembly of the Genome of the Entomopathogenic Nematode Steinernema carpocapsae Identifies the X-Chromosome.</title>
        <authorList>
            <person name="Serra L."/>
            <person name="Macchietto M."/>
            <person name="Macias-Munoz A."/>
            <person name="McGill C.J."/>
            <person name="Rodriguez I.M."/>
            <person name="Rodriguez B."/>
            <person name="Murad R."/>
            <person name="Mortazavi A."/>
        </authorList>
    </citation>
    <scope>NUCLEOTIDE SEQUENCE [LARGE SCALE GENOMIC DNA]</scope>
    <source>
        <strain evidence="2 3">ALL</strain>
    </source>
</reference>
<evidence type="ECO:0000256" key="1">
    <source>
        <dbReference type="SAM" id="Phobius"/>
    </source>
</evidence>
<evidence type="ECO:0000313" key="2">
    <source>
        <dbReference type="EMBL" id="TKR95810.1"/>
    </source>
</evidence>
<feature type="transmembrane region" description="Helical" evidence="1">
    <location>
        <begin position="36"/>
        <end position="64"/>
    </location>
</feature>
<keyword evidence="3" id="KW-1185">Reference proteome</keyword>
<organism evidence="2 3">
    <name type="scientific">Steinernema carpocapsae</name>
    <name type="common">Entomopathogenic nematode</name>
    <dbReference type="NCBI Taxonomy" id="34508"/>
    <lineage>
        <taxon>Eukaryota</taxon>
        <taxon>Metazoa</taxon>
        <taxon>Ecdysozoa</taxon>
        <taxon>Nematoda</taxon>
        <taxon>Chromadorea</taxon>
        <taxon>Rhabditida</taxon>
        <taxon>Tylenchina</taxon>
        <taxon>Panagrolaimomorpha</taxon>
        <taxon>Strongyloidoidea</taxon>
        <taxon>Steinernematidae</taxon>
        <taxon>Steinernema</taxon>
    </lineage>
</organism>
<dbReference type="Proteomes" id="UP000298663">
    <property type="component" value="Unassembled WGS sequence"/>
</dbReference>
<feature type="transmembrane region" description="Helical" evidence="1">
    <location>
        <begin position="76"/>
        <end position="97"/>
    </location>
</feature>
<keyword evidence="1" id="KW-1133">Transmembrane helix</keyword>
<sequence>MACCTLCACCFAFCCSPLRSLVKIRYITFVVLLEFIFYQVLGFFAVSWFHLISLVISVFFHGLMLATVFWYKRNEFVAVFSIFKLVTIGVSCAYLGVFGAQVMQQCNTVNEENGSDPPGEFISNAVSGPNIETVLKCFPVNNNAEKVIVMIGLFITIIMDLFFALMYFRYYRHLRNPNPSTRNMQTPLYPSVTRQGSAEPMCQQSYSEVFASPVANYDVRPVVAPLPQFEQPPPYISHGLGADDFKNEDRRV</sequence>
<reference evidence="2 3" key="1">
    <citation type="journal article" date="2015" name="Genome Biol.">
        <title>Comparative genomics of Steinernema reveals deeply conserved gene regulatory networks.</title>
        <authorList>
            <person name="Dillman A.R."/>
            <person name="Macchietto M."/>
            <person name="Porter C.F."/>
            <person name="Rogers A."/>
            <person name="Williams B."/>
            <person name="Antoshechkin I."/>
            <person name="Lee M.M."/>
            <person name="Goodwin Z."/>
            <person name="Lu X."/>
            <person name="Lewis E.E."/>
            <person name="Goodrich-Blair H."/>
            <person name="Stock S.P."/>
            <person name="Adams B.J."/>
            <person name="Sternberg P.W."/>
            <person name="Mortazavi A."/>
        </authorList>
    </citation>
    <scope>NUCLEOTIDE SEQUENCE [LARGE SCALE GENOMIC DNA]</scope>
    <source>
        <strain evidence="2 3">ALL</strain>
    </source>
</reference>
<keyword evidence="1" id="KW-0472">Membrane</keyword>
<dbReference type="AlphaFoldDB" id="A0A4U5PH30"/>
<name>A0A4U5PH30_STECR</name>
<dbReference type="OrthoDB" id="10485321at2759"/>
<keyword evidence="1" id="KW-0812">Transmembrane</keyword>